<dbReference type="EMBL" id="JANEYF010005532">
    <property type="protein sequence ID" value="KAJ8927746.1"/>
    <property type="molecule type" value="Genomic_DNA"/>
</dbReference>
<comment type="caution">
    <text evidence="1">The sequence shown here is derived from an EMBL/GenBank/DDBJ whole genome shotgun (WGS) entry which is preliminary data.</text>
</comment>
<keyword evidence="2" id="KW-1185">Reference proteome</keyword>
<dbReference type="Proteomes" id="UP001162156">
    <property type="component" value="Unassembled WGS sequence"/>
</dbReference>
<reference evidence="1" key="1">
    <citation type="journal article" date="2023" name="Insect Mol. Biol.">
        <title>Genome sequencing provides insights into the evolution of gene families encoding plant cell wall-degrading enzymes in longhorned beetles.</title>
        <authorList>
            <person name="Shin N.R."/>
            <person name="Okamura Y."/>
            <person name="Kirsch R."/>
            <person name="Pauchet Y."/>
        </authorList>
    </citation>
    <scope>NUCLEOTIDE SEQUENCE</scope>
    <source>
        <strain evidence="1">RBIC_L_NR</strain>
    </source>
</reference>
<dbReference type="AlphaFoldDB" id="A0AAV8WPV0"/>
<name>A0AAV8WPV0_9CUCU</name>
<organism evidence="1 2">
    <name type="scientific">Rhamnusium bicolor</name>
    <dbReference type="NCBI Taxonomy" id="1586634"/>
    <lineage>
        <taxon>Eukaryota</taxon>
        <taxon>Metazoa</taxon>
        <taxon>Ecdysozoa</taxon>
        <taxon>Arthropoda</taxon>
        <taxon>Hexapoda</taxon>
        <taxon>Insecta</taxon>
        <taxon>Pterygota</taxon>
        <taxon>Neoptera</taxon>
        <taxon>Endopterygota</taxon>
        <taxon>Coleoptera</taxon>
        <taxon>Polyphaga</taxon>
        <taxon>Cucujiformia</taxon>
        <taxon>Chrysomeloidea</taxon>
        <taxon>Cerambycidae</taxon>
        <taxon>Lepturinae</taxon>
        <taxon>Rhagiini</taxon>
        <taxon>Rhamnusium</taxon>
    </lineage>
</organism>
<evidence type="ECO:0000313" key="1">
    <source>
        <dbReference type="EMBL" id="KAJ8927746.1"/>
    </source>
</evidence>
<accession>A0AAV8WPV0</accession>
<gene>
    <name evidence="1" type="ORF">NQ314_019750</name>
</gene>
<protein>
    <submittedName>
        <fullName evidence="1">Uncharacterized protein</fullName>
    </submittedName>
</protein>
<sequence>MTNPGKTFSNVEVEVLLAGFGRTSYLKSRVKGQGGCARFWRVEKKISFWYKAHDQNAVVLLVSNNARFL</sequence>
<proteinExistence type="predicted"/>
<evidence type="ECO:0000313" key="2">
    <source>
        <dbReference type="Proteomes" id="UP001162156"/>
    </source>
</evidence>